<dbReference type="GO" id="GO:0005975">
    <property type="term" value="P:carbohydrate metabolic process"/>
    <property type="evidence" value="ECO:0007669"/>
    <property type="project" value="InterPro"/>
</dbReference>
<dbReference type="PANTHER" id="PTHR33307:SF6">
    <property type="entry name" value="ALPHA-RHAMNOSIDASE (EUROFUNG)-RELATED"/>
    <property type="match status" value="1"/>
</dbReference>
<feature type="domain" description="Alpha-L-rhamnosidase C-terminal" evidence="1">
    <location>
        <begin position="22"/>
        <end position="97"/>
    </location>
</feature>
<dbReference type="Gene3D" id="2.60.420.10">
    <property type="entry name" value="Maltose phosphorylase, domain 3"/>
    <property type="match status" value="1"/>
</dbReference>
<sequence>MTSFNHYALGAVADWLHRTVAGLAAAEPGYRRLRIAPRPLTALSYASARHETPYGTASVAWRREGDEIVVTATVPPNTTAEVSVPGAPPSVGAGTHEWRYLAPTEPPRPSLAGLEASLADVIDDPRAYRALLDTLADAAPDRVDAVRTGTVWGAGRPVSTALMFTPPEVLARVDDAIRSATA</sequence>
<evidence type="ECO:0000259" key="1">
    <source>
        <dbReference type="Pfam" id="PF17390"/>
    </source>
</evidence>
<gene>
    <name evidence="2" type="ORF">ABS642_09950</name>
</gene>
<dbReference type="AlphaFoldDB" id="A0AAU7W3P5"/>
<dbReference type="RefSeq" id="WP_350353420.1">
    <property type="nucleotide sequence ID" value="NZ_CP158357.1"/>
</dbReference>
<evidence type="ECO:0000313" key="2">
    <source>
        <dbReference type="EMBL" id="XBX80392.1"/>
    </source>
</evidence>
<dbReference type="PANTHER" id="PTHR33307">
    <property type="entry name" value="ALPHA-RHAMNOSIDASE (EUROFUNG)"/>
    <property type="match status" value="1"/>
</dbReference>
<dbReference type="SUPFAM" id="SSF48208">
    <property type="entry name" value="Six-hairpin glycosidases"/>
    <property type="match status" value="1"/>
</dbReference>
<dbReference type="InterPro" id="IPR016007">
    <property type="entry name" value="Alpha_rhamnosid"/>
</dbReference>
<dbReference type="Pfam" id="PF17390">
    <property type="entry name" value="Bac_rhamnosid_C"/>
    <property type="match status" value="1"/>
</dbReference>
<proteinExistence type="predicted"/>
<organism evidence="2">
    <name type="scientific">Microbacterium sp. A8/3-1</name>
    <dbReference type="NCBI Taxonomy" id="3160749"/>
    <lineage>
        <taxon>Bacteria</taxon>
        <taxon>Bacillati</taxon>
        <taxon>Actinomycetota</taxon>
        <taxon>Actinomycetes</taxon>
        <taxon>Micrococcales</taxon>
        <taxon>Microbacteriaceae</taxon>
        <taxon>Microbacterium</taxon>
    </lineage>
</organism>
<dbReference type="InterPro" id="IPR035398">
    <property type="entry name" value="Bac_rhamnosid_C"/>
</dbReference>
<name>A0AAU7W3P5_9MICO</name>
<dbReference type="InterPro" id="IPR008928">
    <property type="entry name" value="6-hairpin_glycosidase_sf"/>
</dbReference>
<accession>A0AAU7W3P5</accession>
<reference evidence="2" key="1">
    <citation type="submission" date="2024-06" db="EMBL/GenBank/DDBJ databases">
        <title>Draft genome sequence of Microbacterium sp. strain A8/3-1, isolated from Oxytropis tragacanthoides Fisch. ex DC. Root nodules in the Altai region of Russia.</title>
        <authorList>
            <person name="Sazanova A."/>
            <person name="Guro P."/>
            <person name="Kuznetsova I."/>
            <person name="Belimov A."/>
            <person name="Safronova V."/>
        </authorList>
    </citation>
    <scope>NUCLEOTIDE SEQUENCE</scope>
    <source>
        <strain evidence="2">A8/3-1</strain>
    </source>
</reference>
<protein>
    <submittedName>
        <fullName evidence="2">Alpha-L-rhamnosidase C-terminal domain-containing protein</fullName>
    </submittedName>
</protein>
<dbReference type="EMBL" id="CP158357">
    <property type="protein sequence ID" value="XBX80392.1"/>
    <property type="molecule type" value="Genomic_DNA"/>
</dbReference>